<dbReference type="Proteomes" id="UP000676456">
    <property type="component" value="Unassembled WGS sequence"/>
</dbReference>
<dbReference type="Pfam" id="PF13025">
    <property type="entry name" value="DUF3886"/>
    <property type="match status" value="1"/>
</dbReference>
<protein>
    <submittedName>
        <fullName evidence="3">YqkE family protein</fullName>
    </submittedName>
</protein>
<evidence type="ECO:0000313" key="4">
    <source>
        <dbReference type="Proteomes" id="UP000676456"/>
    </source>
</evidence>
<feature type="region of interest" description="Disordered" evidence="2">
    <location>
        <begin position="1"/>
        <end position="23"/>
    </location>
</feature>
<name>A0A942UN29_9BACI</name>
<evidence type="ECO:0000256" key="1">
    <source>
        <dbReference type="SAM" id="Coils"/>
    </source>
</evidence>
<dbReference type="AlphaFoldDB" id="A0A942UN29"/>
<accession>A0A942UN29</accession>
<sequence length="83" mass="9946">MAKQRKRQQKLKEQDTGNVTLKDGLNPEVLQKLKQTQYDLLEAEEQKKTAEKAKKLEEKKQRDKNKTFEELLNETPLNWKDYK</sequence>
<comment type="caution">
    <text evidence="3">The sequence shown here is derived from an EMBL/GenBank/DDBJ whole genome shotgun (WGS) entry which is preliminary data.</text>
</comment>
<gene>
    <name evidence="3" type="ORF">KHA91_06110</name>
</gene>
<proteinExistence type="predicted"/>
<evidence type="ECO:0000313" key="3">
    <source>
        <dbReference type="EMBL" id="MBS4222332.1"/>
    </source>
</evidence>
<evidence type="ECO:0000256" key="2">
    <source>
        <dbReference type="SAM" id="MobiDB-lite"/>
    </source>
</evidence>
<feature type="coiled-coil region" evidence="1">
    <location>
        <begin position="33"/>
        <end position="66"/>
    </location>
</feature>
<keyword evidence="1" id="KW-0175">Coiled coil</keyword>
<dbReference type="EMBL" id="JAGYPN010000001">
    <property type="protein sequence ID" value="MBS4222332.1"/>
    <property type="molecule type" value="Genomic_DNA"/>
</dbReference>
<keyword evidence="4" id="KW-1185">Reference proteome</keyword>
<dbReference type="InterPro" id="IPR024980">
    <property type="entry name" value="DUF3886"/>
</dbReference>
<dbReference type="RefSeq" id="WP_213097286.1">
    <property type="nucleotide sequence ID" value="NZ_JAGYPH010000001.1"/>
</dbReference>
<organism evidence="3 4">
    <name type="scientific">Lederbergia citrea</name>
    <dbReference type="NCBI Taxonomy" id="2833581"/>
    <lineage>
        <taxon>Bacteria</taxon>
        <taxon>Bacillati</taxon>
        <taxon>Bacillota</taxon>
        <taxon>Bacilli</taxon>
        <taxon>Bacillales</taxon>
        <taxon>Bacillaceae</taxon>
        <taxon>Lederbergia</taxon>
    </lineage>
</organism>
<reference evidence="3 4" key="1">
    <citation type="submission" date="2021-05" db="EMBL/GenBank/DDBJ databases">
        <title>Novel Bacillus species.</title>
        <authorList>
            <person name="Liu G."/>
        </authorList>
    </citation>
    <scope>NUCLEOTIDE SEQUENCE [LARGE SCALE GENOMIC DNA]</scope>
    <source>
        <strain evidence="3 4">FJAT-49682</strain>
    </source>
</reference>